<protein>
    <submittedName>
        <fullName evidence="1">Uncharacterized protein</fullName>
    </submittedName>
</protein>
<name>A0A9P0QHL4_ACAOB</name>
<organism evidence="1 2">
    <name type="scientific">Acanthoscelides obtectus</name>
    <name type="common">Bean weevil</name>
    <name type="synonym">Bruchus obtectus</name>
    <dbReference type="NCBI Taxonomy" id="200917"/>
    <lineage>
        <taxon>Eukaryota</taxon>
        <taxon>Metazoa</taxon>
        <taxon>Ecdysozoa</taxon>
        <taxon>Arthropoda</taxon>
        <taxon>Hexapoda</taxon>
        <taxon>Insecta</taxon>
        <taxon>Pterygota</taxon>
        <taxon>Neoptera</taxon>
        <taxon>Endopterygota</taxon>
        <taxon>Coleoptera</taxon>
        <taxon>Polyphaga</taxon>
        <taxon>Cucujiformia</taxon>
        <taxon>Chrysomeloidea</taxon>
        <taxon>Chrysomelidae</taxon>
        <taxon>Bruchinae</taxon>
        <taxon>Bruchini</taxon>
        <taxon>Acanthoscelides</taxon>
    </lineage>
</organism>
<gene>
    <name evidence="1" type="ORF">ACAOBT_LOCUS37686</name>
</gene>
<sequence length="34" mass="3847">MVGIGDAWKTTPLTRRLPKDGCSQVICSWRRRAS</sequence>
<comment type="caution">
    <text evidence="1">The sequence shown here is derived from an EMBL/GenBank/DDBJ whole genome shotgun (WGS) entry which is preliminary data.</text>
</comment>
<accession>A0A9P0QHL4</accession>
<dbReference type="EMBL" id="CAKOFQ010010823">
    <property type="protein sequence ID" value="CAH2020185.1"/>
    <property type="molecule type" value="Genomic_DNA"/>
</dbReference>
<reference evidence="1" key="1">
    <citation type="submission" date="2022-03" db="EMBL/GenBank/DDBJ databases">
        <authorList>
            <person name="Sayadi A."/>
        </authorList>
    </citation>
    <scope>NUCLEOTIDE SEQUENCE</scope>
</reference>
<evidence type="ECO:0000313" key="1">
    <source>
        <dbReference type="EMBL" id="CAH2020185.1"/>
    </source>
</evidence>
<keyword evidence="2" id="KW-1185">Reference proteome</keyword>
<evidence type="ECO:0000313" key="2">
    <source>
        <dbReference type="Proteomes" id="UP001152888"/>
    </source>
</evidence>
<dbReference type="Proteomes" id="UP001152888">
    <property type="component" value="Unassembled WGS sequence"/>
</dbReference>
<dbReference type="AlphaFoldDB" id="A0A9P0QHL4"/>
<proteinExistence type="predicted"/>